<feature type="compositionally biased region" description="Polar residues" evidence="8">
    <location>
        <begin position="397"/>
        <end position="413"/>
    </location>
</feature>
<evidence type="ECO:0000256" key="3">
    <source>
        <dbReference type="ARBA" id="ARBA00022491"/>
    </source>
</evidence>
<organism evidence="9 10">
    <name type="scientific">Apis cerana cerana</name>
    <name type="common">Oriental honeybee</name>
    <dbReference type="NCBI Taxonomy" id="94128"/>
    <lineage>
        <taxon>Eukaryota</taxon>
        <taxon>Metazoa</taxon>
        <taxon>Ecdysozoa</taxon>
        <taxon>Arthropoda</taxon>
        <taxon>Hexapoda</taxon>
        <taxon>Insecta</taxon>
        <taxon>Pterygota</taxon>
        <taxon>Neoptera</taxon>
        <taxon>Endopterygota</taxon>
        <taxon>Hymenoptera</taxon>
        <taxon>Apocrita</taxon>
        <taxon>Aculeata</taxon>
        <taxon>Apoidea</taxon>
        <taxon>Anthophila</taxon>
        <taxon>Apidae</taxon>
        <taxon>Apis</taxon>
    </lineage>
</organism>
<evidence type="ECO:0000313" key="9">
    <source>
        <dbReference type="EMBL" id="PBC33914.1"/>
    </source>
</evidence>
<keyword evidence="5" id="KW-0175">Coiled coil</keyword>
<reference evidence="9 10" key="1">
    <citation type="submission" date="2014-07" db="EMBL/GenBank/DDBJ databases">
        <title>Genomic and transcriptomic analysis on Apis cerana provide comprehensive insights into honey bee biology.</title>
        <authorList>
            <person name="Diao Q."/>
            <person name="Sun L."/>
            <person name="Zheng H."/>
            <person name="Zheng H."/>
            <person name="Xu S."/>
            <person name="Wang S."/>
            <person name="Zeng Z."/>
            <person name="Hu F."/>
            <person name="Su S."/>
            <person name="Wu J."/>
        </authorList>
    </citation>
    <scope>NUCLEOTIDE SEQUENCE [LARGE SCALE GENOMIC DNA]</scope>
    <source>
        <tissue evidence="9">Pupae without intestine</tissue>
    </source>
</reference>
<name>A0A2A3EQY8_APICC</name>
<keyword evidence="6" id="KW-0804">Transcription</keyword>
<keyword evidence="10" id="KW-1185">Reference proteome</keyword>
<keyword evidence="7" id="KW-0539">Nucleus</keyword>
<evidence type="ECO:0000256" key="8">
    <source>
        <dbReference type="SAM" id="MobiDB-lite"/>
    </source>
</evidence>
<accession>A0A2A3EQY8</accession>
<dbReference type="Pfam" id="PF15313">
    <property type="entry name" value="HEXIM"/>
    <property type="match status" value="1"/>
</dbReference>
<dbReference type="GO" id="GO:0005737">
    <property type="term" value="C:cytoplasm"/>
    <property type="evidence" value="ECO:0007669"/>
    <property type="project" value="InterPro"/>
</dbReference>
<feature type="compositionally biased region" description="Polar residues" evidence="8">
    <location>
        <begin position="195"/>
        <end position="210"/>
    </location>
</feature>
<dbReference type="Gene3D" id="6.10.250.2910">
    <property type="match status" value="1"/>
</dbReference>
<evidence type="ECO:0008006" key="11">
    <source>
        <dbReference type="Google" id="ProtNLM"/>
    </source>
</evidence>
<proteinExistence type="inferred from homology"/>
<feature type="region of interest" description="Disordered" evidence="8">
    <location>
        <begin position="274"/>
        <end position="423"/>
    </location>
</feature>
<feature type="compositionally biased region" description="Low complexity" evidence="8">
    <location>
        <begin position="329"/>
        <end position="362"/>
    </location>
</feature>
<evidence type="ECO:0000256" key="7">
    <source>
        <dbReference type="ARBA" id="ARBA00023242"/>
    </source>
</evidence>
<dbReference type="PANTHER" id="PTHR13469:SF8">
    <property type="entry name" value="HEXIM P-TEFB COMPLEX SUBUNIT 1"/>
    <property type="match status" value="1"/>
</dbReference>
<comment type="similarity">
    <text evidence="2">Belongs to the HEXIM family.</text>
</comment>
<dbReference type="AlphaFoldDB" id="A0A2A3EQY8"/>
<dbReference type="GO" id="GO:0005654">
    <property type="term" value="C:nucleoplasm"/>
    <property type="evidence" value="ECO:0007669"/>
    <property type="project" value="TreeGrafter"/>
</dbReference>
<dbReference type="GO" id="GO:0004861">
    <property type="term" value="F:cyclin-dependent protein serine/threonine kinase inhibitor activity"/>
    <property type="evidence" value="ECO:0007669"/>
    <property type="project" value="InterPro"/>
</dbReference>
<evidence type="ECO:0000256" key="5">
    <source>
        <dbReference type="ARBA" id="ARBA00023054"/>
    </source>
</evidence>
<dbReference type="GO" id="GO:0000122">
    <property type="term" value="P:negative regulation of transcription by RNA polymerase II"/>
    <property type="evidence" value="ECO:0007669"/>
    <property type="project" value="InterPro"/>
</dbReference>
<dbReference type="PANTHER" id="PTHR13469">
    <property type="entry name" value="HEXAMETHYLENE BISACETAMIDE INDUCIBLE 1"/>
    <property type="match status" value="1"/>
</dbReference>
<evidence type="ECO:0000256" key="1">
    <source>
        <dbReference type="ARBA" id="ARBA00004123"/>
    </source>
</evidence>
<dbReference type="OrthoDB" id="10058500at2759"/>
<gene>
    <name evidence="9" type="ORF">APICC_03882</name>
</gene>
<feature type="compositionally biased region" description="Low complexity" evidence="8">
    <location>
        <begin position="380"/>
        <end position="396"/>
    </location>
</feature>
<dbReference type="InterPro" id="IPR024872">
    <property type="entry name" value="HEXIM"/>
</dbReference>
<dbReference type="GO" id="GO:0097322">
    <property type="term" value="F:7SK snRNA binding"/>
    <property type="evidence" value="ECO:0007669"/>
    <property type="project" value="TreeGrafter"/>
</dbReference>
<keyword evidence="4" id="KW-0805">Transcription regulation</keyword>
<evidence type="ECO:0000256" key="6">
    <source>
        <dbReference type="ARBA" id="ARBA00023163"/>
    </source>
</evidence>
<feature type="compositionally biased region" description="Basic and acidic residues" evidence="8">
    <location>
        <begin position="314"/>
        <end position="328"/>
    </location>
</feature>
<keyword evidence="3" id="KW-0678">Repressor</keyword>
<feature type="compositionally biased region" description="Low complexity" evidence="8">
    <location>
        <begin position="132"/>
        <end position="142"/>
    </location>
</feature>
<feature type="compositionally biased region" description="Basic residues" evidence="8">
    <location>
        <begin position="115"/>
        <end position="131"/>
    </location>
</feature>
<sequence length="423" mass="47086">MSACITANRRILVNIINMENHDVKTVMEKVSDGIDKVHDVKGVQAEPTPAASSLSLPVSEQVSLSTGENINKNNYINKKTCSKLLIKNSGKFESGSGSGDQEGGQHEDGIDIAAKKRKTRRGKPKHRKLKPYSKQQLSYQQQLRYRSRGRLAKTGRQPPALYNTTQFLMDDHSDLPDLDQKLSEAASSELPATFQKPSAPSRTRDSSFSVDSDEDYFYSSPEDEEEFLTKEFSTAYEDLHAERLSTLSKSELIQEYLQLEAKVDLLTKRLRGKNFHQTEQRDLESNSSSTDSESAKKLKICQQRIDDLMQQNEQLKRENELLRAKRDGSPVSSVDSESDSDSTSNENRSRCSCLLPNSSSSSELMGYVSRSKNSQRKDSSVSSTDSKSDTCDSSSSENSKASMTPVNLSNGHVTIQKIDGLPT</sequence>
<protein>
    <recommendedName>
        <fullName evidence="11">Protein HEXIM1</fullName>
    </recommendedName>
</protein>
<evidence type="ECO:0000313" key="10">
    <source>
        <dbReference type="Proteomes" id="UP000242457"/>
    </source>
</evidence>
<evidence type="ECO:0000256" key="2">
    <source>
        <dbReference type="ARBA" id="ARBA00008409"/>
    </source>
</evidence>
<feature type="region of interest" description="Disordered" evidence="8">
    <location>
        <begin position="92"/>
        <end position="142"/>
    </location>
</feature>
<dbReference type="Proteomes" id="UP000242457">
    <property type="component" value="Unassembled WGS sequence"/>
</dbReference>
<dbReference type="STRING" id="94128.A0A2A3EQY8"/>
<dbReference type="EMBL" id="KZ288194">
    <property type="protein sequence ID" value="PBC33914.1"/>
    <property type="molecule type" value="Genomic_DNA"/>
</dbReference>
<dbReference type="PRINTS" id="PR02094">
    <property type="entry name" value="HEXIMFAMILY"/>
</dbReference>
<evidence type="ECO:0000256" key="4">
    <source>
        <dbReference type="ARBA" id="ARBA00023015"/>
    </source>
</evidence>
<comment type="subcellular location">
    <subcellularLocation>
        <location evidence="1">Nucleus</location>
    </subcellularLocation>
</comment>
<feature type="region of interest" description="Disordered" evidence="8">
    <location>
        <begin position="186"/>
        <end position="215"/>
    </location>
</feature>